<name>B4S579_PROA2</name>
<dbReference type="Proteomes" id="UP000002725">
    <property type="component" value="Chromosome"/>
</dbReference>
<dbReference type="SUPFAM" id="SSF53067">
    <property type="entry name" value="Actin-like ATPase domain"/>
    <property type="match status" value="1"/>
</dbReference>
<comment type="similarity">
    <text evidence="1">Belongs to the ROK (NagC/XylR) family.</text>
</comment>
<reference evidence="2" key="1">
    <citation type="submission" date="2008-06" db="EMBL/GenBank/DDBJ databases">
        <title>Complete sequence of chromosome of Prosthecochloris aestuarii DSM 271.</title>
        <authorList>
            <consortium name="US DOE Joint Genome Institute"/>
            <person name="Lucas S."/>
            <person name="Copeland A."/>
            <person name="Lapidus A."/>
            <person name="Glavina del Rio T."/>
            <person name="Dalin E."/>
            <person name="Tice H."/>
            <person name="Bruce D."/>
            <person name="Goodwin L."/>
            <person name="Pitluck S."/>
            <person name="Schmutz J."/>
            <person name="Larimer F."/>
            <person name="Land M."/>
            <person name="Hauser L."/>
            <person name="Kyrpides N."/>
            <person name="Anderson I."/>
            <person name="Liu Z."/>
            <person name="Li T."/>
            <person name="Zhao F."/>
            <person name="Overmann J."/>
            <person name="Bryant D.A."/>
            <person name="Richardson P."/>
        </authorList>
    </citation>
    <scope>NUCLEOTIDE SEQUENCE [LARGE SCALE GENOMIC DNA]</scope>
    <source>
        <strain evidence="2">DSM 271</strain>
    </source>
</reference>
<dbReference type="PANTHER" id="PTHR18964">
    <property type="entry name" value="ROK (REPRESSOR, ORF, KINASE) FAMILY"/>
    <property type="match status" value="1"/>
</dbReference>
<dbReference type="HOGENOM" id="CLU_036604_0_1_10"/>
<organism evidence="2 3">
    <name type="scientific">Prosthecochloris aestuarii (strain DSM 271 / SK 413)</name>
    <dbReference type="NCBI Taxonomy" id="290512"/>
    <lineage>
        <taxon>Bacteria</taxon>
        <taxon>Pseudomonadati</taxon>
        <taxon>Chlorobiota</taxon>
        <taxon>Chlorobiia</taxon>
        <taxon>Chlorobiales</taxon>
        <taxon>Chlorobiaceae</taxon>
        <taxon>Prosthecochloris</taxon>
    </lineage>
</organism>
<gene>
    <name evidence="2" type="ordered locus">Paes_2015</name>
</gene>
<dbReference type="Pfam" id="PF00480">
    <property type="entry name" value="ROK"/>
    <property type="match status" value="1"/>
</dbReference>
<dbReference type="STRING" id="290512.Paes_2015"/>
<protein>
    <submittedName>
        <fullName evidence="2">ROK family protein</fullName>
    </submittedName>
</protein>
<dbReference type="AlphaFoldDB" id="B4S579"/>
<evidence type="ECO:0000313" key="2">
    <source>
        <dbReference type="EMBL" id="ACF47025.1"/>
    </source>
</evidence>
<dbReference type="Gene3D" id="3.30.420.40">
    <property type="match status" value="2"/>
</dbReference>
<dbReference type="EMBL" id="CP001108">
    <property type="protein sequence ID" value="ACF47025.1"/>
    <property type="molecule type" value="Genomic_DNA"/>
</dbReference>
<dbReference type="CDD" id="cd23763">
    <property type="entry name" value="ASKHA_ATPase_ROK"/>
    <property type="match status" value="1"/>
</dbReference>
<dbReference type="InterPro" id="IPR043129">
    <property type="entry name" value="ATPase_NBD"/>
</dbReference>
<accession>B4S579</accession>
<keyword evidence="3" id="KW-1185">Reference proteome</keyword>
<sequence>MRMAWAIGIDLGGTAVKIALIDRHTGIADHERHATRLDAGPEGVIEQIAALACASYHRGVDRFGPDSFAGIGLGAPGGVDSTRGILSYPPNLPGWTRYPLRDALRKALEQEILSLPALMVDNDANAAALGEAYFGAGQTFSDFMLVTLGTGVGGGIILNRALYRGSHGTAGEIGFMTIDYRGQSVHAGVRGTLEGLIGKEKIVTLAKERYREHPRKLWSPQHHGEDLSLLSPRTLEHAAHSGDAIAMSIWREVGSILGVGLAGVVALLDIRKFVIGGGISAAGDLVIVPALDRIRHSTLPSMHDDLEVIRASLGNDAGVYGAAALCFESP</sequence>
<evidence type="ECO:0000313" key="3">
    <source>
        <dbReference type="Proteomes" id="UP000002725"/>
    </source>
</evidence>
<dbReference type="PANTHER" id="PTHR18964:SF149">
    <property type="entry name" value="BIFUNCTIONAL UDP-N-ACETYLGLUCOSAMINE 2-EPIMERASE_N-ACETYLMANNOSAMINE KINASE"/>
    <property type="match status" value="1"/>
</dbReference>
<dbReference type="KEGG" id="paa:Paes_2015"/>
<dbReference type="eggNOG" id="COG1940">
    <property type="taxonomic scope" value="Bacteria"/>
</dbReference>
<dbReference type="RefSeq" id="WP_012506558.1">
    <property type="nucleotide sequence ID" value="NC_011059.1"/>
</dbReference>
<dbReference type="InterPro" id="IPR000600">
    <property type="entry name" value="ROK"/>
</dbReference>
<proteinExistence type="inferred from homology"/>
<evidence type="ECO:0000256" key="1">
    <source>
        <dbReference type="ARBA" id="ARBA00006479"/>
    </source>
</evidence>